<comment type="caution">
    <text evidence="1">The sequence shown here is derived from an EMBL/GenBank/DDBJ whole genome shotgun (WGS) entry which is preliminary data.</text>
</comment>
<dbReference type="RefSeq" id="WP_301723080.1">
    <property type="nucleotide sequence ID" value="NZ_JAUJWV010000001.1"/>
</dbReference>
<accession>A0ABT8N0P2</accession>
<organism evidence="1 2">
    <name type="scientific">Planococcus shixiaomingii</name>
    <dbReference type="NCBI Taxonomy" id="3058393"/>
    <lineage>
        <taxon>Bacteria</taxon>
        <taxon>Bacillati</taxon>
        <taxon>Bacillota</taxon>
        <taxon>Bacilli</taxon>
        <taxon>Bacillales</taxon>
        <taxon>Caryophanaceae</taxon>
        <taxon>Planococcus</taxon>
    </lineage>
</organism>
<evidence type="ECO:0000313" key="2">
    <source>
        <dbReference type="Proteomes" id="UP001172055"/>
    </source>
</evidence>
<name>A0ABT8N0P2_9BACL</name>
<dbReference type="Proteomes" id="UP001172055">
    <property type="component" value="Unassembled WGS sequence"/>
</dbReference>
<reference evidence="1 2" key="1">
    <citation type="submission" date="2023-06" db="EMBL/GenBank/DDBJ databases">
        <title>Novel species in genus Planococcus.</title>
        <authorList>
            <person name="Ning S."/>
        </authorList>
    </citation>
    <scope>NUCLEOTIDE SEQUENCE [LARGE SCALE GENOMIC DNA]</scope>
    <source>
        <strain evidence="1 2">N028</strain>
    </source>
</reference>
<protein>
    <submittedName>
        <fullName evidence="1">Uncharacterized protein</fullName>
    </submittedName>
</protein>
<sequence>MDQGKLYLIKYRDENMTVRAKDALEAVSKWFVIENTDREFEGRKANFSPEQFTVELINREI</sequence>
<gene>
    <name evidence="1" type="ORF">QWY14_06580</name>
</gene>
<proteinExistence type="predicted"/>
<keyword evidence="2" id="KW-1185">Reference proteome</keyword>
<dbReference type="EMBL" id="JAUJWV010000001">
    <property type="protein sequence ID" value="MDN7241450.1"/>
    <property type="molecule type" value="Genomic_DNA"/>
</dbReference>
<evidence type="ECO:0000313" key="1">
    <source>
        <dbReference type="EMBL" id="MDN7241450.1"/>
    </source>
</evidence>